<keyword evidence="6" id="KW-1185">Reference proteome</keyword>
<dbReference type="InterPro" id="IPR045113">
    <property type="entry name" value="Rpb7-like"/>
</dbReference>
<evidence type="ECO:0000256" key="2">
    <source>
        <dbReference type="ARBA" id="ARBA00022478"/>
    </source>
</evidence>
<dbReference type="RefSeq" id="XP_017024045.1">
    <property type="nucleotide sequence ID" value="XM_017168556.2"/>
</dbReference>
<keyword evidence="4" id="KW-0539">Nucleus</keyword>
<accession>A0A6P4I7B3</accession>
<dbReference type="GO" id="GO:0006352">
    <property type="term" value="P:DNA-templated transcription initiation"/>
    <property type="evidence" value="ECO:0007669"/>
    <property type="project" value="InterPro"/>
</dbReference>
<dbReference type="GO" id="GO:0005736">
    <property type="term" value="C:RNA polymerase I complex"/>
    <property type="evidence" value="ECO:0007669"/>
    <property type="project" value="TreeGrafter"/>
</dbReference>
<gene>
    <name evidence="7" type="primary">Polr1F</name>
</gene>
<evidence type="ECO:0000256" key="3">
    <source>
        <dbReference type="ARBA" id="ARBA00023163"/>
    </source>
</evidence>
<organism evidence="6 7">
    <name type="scientific">Drosophila kikkawai</name>
    <name type="common">Fruit fly</name>
    <dbReference type="NCBI Taxonomy" id="30033"/>
    <lineage>
        <taxon>Eukaryota</taxon>
        <taxon>Metazoa</taxon>
        <taxon>Ecdysozoa</taxon>
        <taxon>Arthropoda</taxon>
        <taxon>Hexapoda</taxon>
        <taxon>Insecta</taxon>
        <taxon>Pterygota</taxon>
        <taxon>Neoptera</taxon>
        <taxon>Endopterygota</taxon>
        <taxon>Diptera</taxon>
        <taxon>Brachycera</taxon>
        <taxon>Muscomorpha</taxon>
        <taxon>Ephydroidea</taxon>
        <taxon>Drosophilidae</taxon>
        <taxon>Drosophila</taxon>
        <taxon>Sophophora</taxon>
    </lineage>
</organism>
<dbReference type="OrthoDB" id="10250504at2759"/>
<dbReference type="InterPro" id="IPR036898">
    <property type="entry name" value="RNA_pol_Rpb7-like_N_sf"/>
</dbReference>
<dbReference type="Proteomes" id="UP001652661">
    <property type="component" value="Chromosome 2L"/>
</dbReference>
<evidence type="ECO:0000256" key="4">
    <source>
        <dbReference type="ARBA" id="ARBA00023242"/>
    </source>
</evidence>
<evidence type="ECO:0000313" key="7">
    <source>
        <dbReference type="RefSeq" id="XP_017024045.1"/>
    </source>
</evidence>
<dbReference type="Gene3D" id="2.40.50.1060">
    <property type="match status" value="1"/>
</dbReference>
<dbReference type="GO" id="GO:0006362">
    <property type="term" value="P:transcription elongation by RNA polymerase I"/>
    <property type="evidence" value="ECO:0007669"/>
    <property type="project" value="TreeGrafter"/>
</dbReference>
<reference evidence="6" key="1">
    <citation type="submission" date="2025-05" db="UniProtKB">
        <authorList>
            <consortium name="RefSeq"/>
        </authorList>
    </citation>
    <scope>NUCLEOTIDE SEQUENCE [LARGE SCALE GENOMIC DNA]</scope>
    <source>
        <strain evidence="6">14028-0561.14</strain>
    </source>
</reference>
<keyword evidence="3" id="KW-0804">Transcription</keyword>
<dbReference type="AlphaFoldDB" id="A0A6P4I7B3"/>
<feature type="region of interest" description="Disordered" evidence="5">
    <location>
        <begin position="174"/>
        <end position="260"/>
    </location>
</feature>
<sequence>MAKILQKYIKFSGKELEKYASNPDSCVRCLNTDMHLAMGPYGMASFKHALHELLIRTKVGIYDSGLDGIVLGIKNIKMLGHTAALRADDPTMHLVINADFYVFRPVIGAILDGVVRHISKHQVSAIIYRVFNTTIRFTNKKHSRESMAMEQEIKFRIKNFDISNAMPYIEGELQLEDGEEPQNKSIKFGSPEPEEKEEEIKKEDPDDMLDALLESLKEEPDEVQTSKKKSSSKRSKKASENGEAAPKAKKMKKEIKSEPL</sequence>
<evidence type="ECO:0000256" key="1">
    <source>
        <dbReference type="ARBA" id="ARBA00004123"/>
    </source>
</evidence>
<protein>
    <submittedName>
        <fullName evidence="7">DNA-directed RNA polymerase I subunit RPA43 isoform X1</fullName>
    </submittedName>
</protein>
<feature type="compositionally biased region" description="Basic residues" evidence="5">
    <location>
        <begin position="226"/>
        <end position="236"/>
    </location>
</feature>
<comment type="subcellular location">
    <subcellularLocation>
        <location evidence="1">Nucleus</location>
    </subcellularLocation>
</comment>
<reference evidence="7" key="2">
    <citation type="submission" date="2025-08" db="UniProtKB">
        <authorList>
            <consortium name="RefSeq"/>
        </authorList>
    </citation>
    <scope>IDENTIFICATION</scope>
    <source>
        <strain evidence="7">14028-0561.14</strain>
        <tissue evidence="7">Whole fly</tissue>
    </source>
</reference>
<dbReference type="Gene3D" id="3.30.1490.120">
    <property type="entry name" value="RNA polymerase Rpb7-like, N-terminal domain"/>
    <property type="match status" value="1"/>
</dbReference>
<dbReference type="PANTHER" id="PTHR12709:SF5">
    <property type="entry name" value="DNA-DIRECTED RNA POLYMERASE I SUBUNIT RPA43"/>
    <property type="match status" value="1"/>
</dbReference>
<dbReference type="PANTHER" id="PTHR12709">
    <property type="entry name" value="DNA-DIRECTED RNA POLYMERASE II, III"/>
    <property type="match status" value="1"/>
</dbReference>
<evidence type="ECO:0000313" key="6">
    <source>
        <dbReference type="Proteomes" id="UP001652661"/>
    </source>
</evidence>
<proteinExistence type="predicted"/>
<keyword evidence="2 7" id="KW-0240">DNA-directed RNA polymerase</keyword>
<evidence type="ECO:0000256" key="5">
    <source>
        <dbReference type="SAM" id="MobiDB-lite"/>
    </source>
</evidence>
<name>A0A6P4I7B3_DROKI</name>